<keyword evidence="7" id="KW-1133">Transmembrane helix</keyword>
<evidence type="ECO:0000313" key="9">
    <source>
        <dbReference type="Proteomes" id="UP000053354"/>
    </source>
</evidence>
<keyword evidence="3" id="KW-1003">Cell membrane</keyword>
<gene>
    <name evidence="8" type="ORF">I858_011695</name>
</gene>
<dbReference type="EMBL" id="CP016540">
    <property type="protein sequence ID" value="ANU27649.1"/>
    <property type="molecule type" value="Genomic_DNA"/>
</dbReference>
<dbReference type="Gene3D" id="3.40.50.12580">
    <property type="match status" value="1"/>
</dbReference>
<dbReference type="SUPFAM" id="SSF53756">
    <property type="entry name" value="UDP-Glycosyltransferase/glycogen phosphorylase"/>
    <property type="match status" value="1"/>
</dbReference>
<keyword evidence="7" id="KW-0812">Transmembrane</keyword>
<dbReference type="GO" id="GO:0005886">
    <property type="term" value="C:plasma membrane"/>
    <property type="evidence" value="ECO:0007669"/>
    <property type="project" value="UniProtKB-SubCell"/>
</dbReference>
<dbReference type="InterPro" id="IPR043148">
    <property type="entry name" value="TagF_C"/>
</dbReference>
<dbReference type="PANTHER" id="PTHR37316:SF1">
    <property type="entry name" value="TEICHOIC ACID GLYCEROL-PHOSPHATE PRIMASE"/>
    <property type="match status" value="1"/>
</dbReference>
<evidence type="ECO:0000256" key="7">
    <source>
        <dbReference type="SAM" id="Phobius"/>
    </source>
</evidence>
<keyword evidence="9" id="KW-1185">Reference proteome</keyword>
<evidence type="ECO:0000256" key="5">
    <source>
        <dbReference type="ARBA" id="ARBA00022944"/>
    </source>
</evidence>
<dbReference type="OrthoDB" id="9811865at2"/>
<reference evidence="8" key="1">
    <citation type="submission" date="2016-10" db="EMBL/GenBank/DDBJ databases">
        <authorList>
            <person name="See-Too W.S."/>
        </authorList>
    </citation>
    <scope>NUCLEOTIDE SEQUENCE</scope>
    <source>
        <strain evidence="8">L10.15</strain>
    </source>
</reference>
<evidence type="ECO:0000313" key="8">
    <source>
        <dbReference type="EMBL" id="ANU27649.1"/>
    </source>
</evidence>
<comment type="similarity">
    <text evidence="2">Belongs to the CDP-glycerol glycerophosphotransferase family.</text>
</comment>
<dbReference type="Proteomes" id="UP000053354">
    <property type="component" value="Chromosome"/>
</dbReference>
<dbReference type="InterPro" id="IPR043149">
    <property type="entry name" value="TagF_N"/>
</dbReference>
<comment type="subcellular location">
    <subcellularLocation>
        <location evidence="1">Cell membrane</location>
        <topology evidence="1">Peripheral membrane protein</topology>
    </subcellularLocation>
</comment>
<protein>
    <submittedName>
        <fullName evidence="8">Teichoic acid biosynthesis protein B</fullName>
    </submittedName>
</protein>
<dbReference type="Pfam" id="PF04464">
    <property type="entry name" value="Glyphos_transf"/>
    <property type="match status" value="1"/>
</dbReference>
<accession>A0A1B1S3C6</accession>
<dbReference type="Gene3D" id="3.40.50.11820">
    <property type="match status" value="1"/>
</dbReference>
<name>A0A1B1S3C6_9BACL</name>
<evidence type="ECO:0000256" key="4">
    <source>
        <dbReference type="ARBA" id="ARBA00022679"/>
    </source>
</evidence>
<dbReference type="InterPro" id="IPR051612">
    <property type="entry name" value="Teichoic_Acid_Biosynth"/>
</dbReference>
<dbReference type="KEGG" id="pll:I858_011695"/>
<dbReference type="RefSeq" id="WP_049694727.1">
    <property type="nucleotide sequence ID" value="NZ_CP016540.2"/>
</dbReference>
<dbReference type="GO" id="GO:0047355">
    <property type="term" value="F:CDP-glycerol glycerophosphotransferase activity"/>
    <property type="evidence" value="ECO:0007669"/>
    <property type="project" value="InterPro"/>
</dbReference>
<proteinExistence type="inferred from homology"/>
<dbReference type="STRING" id="1302659.I858_011695"/>
<evidence type="ECO:0000256" key="2">
    <source>
        <dbReference type="ARBA" id="ARBA00010488"/>
    </source>
</evidence>
<evidence type="ECO:0000256" key="1">
    <source>
        <dbReference type="ARBA" id="ARBA00004202"/>
    </source>
</evidence>
<evidence type="ECO:0000256" key="6">
    <source>
        <dbReference type="ARBA" id="ARBA00023136"/>
    </source>
</evidence>
<dbReference type="GO" id="GO:0019350">
    <property type="term" value="P:teichoic acid biosynthetic process"/>
    <property type="evidence" value="ECO:0007669"/>
    <property type="project" value="UniProtKB-KW"/>
</dbReference>
<feature type="transmembrane region" description="Helical" evidence="7">
    <location>
        <begin position="6"/>
        <end position="24"/>
    </location>
</feature>
<keyword evidence="4" id="KW-0808">Transferase</keyword>
<dbReference type="AlphaFoldDB" id="A0A1B1S3C6"/>
<keyword evidence="6 7" id="KW-0472">Membrane</keyword>
<sequence>MIKELGISIYLFLFNILFALFKLFPLRNKTVFLSSFGDNAFFIAKELSKTQHHSLIFINQSKCKIDFARIPTDNKKIYSFETSNIVDTFLSIYHLATSKYVFVDNYAGVLSVIKFRQKVKCIQLWHAAGAIKKFGWSDPETAGRSERAKLRFQQVYDRFQYIPVGSQQMADIFSTSFHVDQSHFIYTGVPQTDFYFDSVAKDIAHANLQSKYPAIVGKKVILYAPTFRKNALSRMEIQLNIDELLEKLNDEYVLLIRLHPSVQEVTNLKKHSRVLLVNDYPHLSELLVVSDVLITDYSSIPVEYSLLGKKMIFFTYDLEEYAKTQGIWAESNLYFPGPIVKSTNEVINEILNPEIDDHKIEQFCSHWNTYSTGQSTNQLITVIYDPTDL</sequence>
<evidence type="ECO:0000256" key="3">
    <source>
        <dbReference type="ARBA" id="ARBA00022475"/>
    </source>
</evidence>
<dbReference type="InterPro" id="IPR007554">
    <property type="entry name" value="Glycerophosphate_synth"/>
</dbReference>
<dbReference type="PANTHER" id="PTHR37316">
    <property type="entry name" value="TEICHOIC ACID GLYCEROL-PHOSPHATE PRIMASE"/>
    <property type="match status" value="1"/>
</dbReference>
<keyword evidence="5" id="KW-0777">Teichoic acid biosynthesis</keyword>
<organism evidence="8 9">
    <name type="scientific">Planococcus versutus</name>
    <dbReference type="NCBI Taxonomy" id="1302659"/>
    <lineage>
        <taxon>Bacteria</taxon>
        <taxon>Bacillati</taxon>
        <taxon>Bacillota</taxon>
        <taxon>Bacilli</taxon>
        <taxon>Bacillales</taxon>
        <taxon>Caryophanaceae</taxon>
        <taxon>Planococcus</taxon>
    </lineage>
</organism>